<protein>
    <submittedName>
        <fullName evidence="1">Uncharacterized protein</fullName>
    </submittedName>
</protein>
<proteinExistence type="predicted"/>
<dbReference type="EMBL" id="JAMKPW020000017">
    <property type="protein sequence ID" value="KAK8209155.1"/>
    <property type="molecule type" value="Genomic_DNA"/>
</dbReference>
<sequence length="147" mass="16927">MVKIFQIDNGAELLEYSLQSSSKGAEPEWTAQVNSCESWEYEEYDTRRMVTILYAMEQRARAMEKYLRRHCGHHQGSVLDLQTLVALHKLVDTLSPARDTVSSADRVRYSQDRARYFQLHDDEGRLIGGPQAPPAAMTWSPPYTTRF</sequence>
<dbReference type="Proteomes" id="UP001320706">
    <property type="component" value="Unassembled WGS sequence"/>
</dbReference>
<gene>
    <name evidence="1" type="ORF">M8818_003850</name>
</gene>
<evidence type="ECO:0000313" key="1">
    <source>
        <dbReference type="EMBL" id="KAK8209155.1"/>
    </source>
</evidence>
<organism evidence="1 2">
    <name type="scientific">Zalaria obscura</name>
    <dbReference type="NCBI Taxonomy" id="2024903"/>
    <lineage>
        <taxon>Eukaryota</taxon>
        <taxon>Fungi</taxon>
        <taxon>Dikarya</taxon>
        <taxon>Ascomycota</taxon>
        <taxon>Pezizomycotina</taxon>
        <taxon>Dothideomycetes</taxon>
        <taxon>Dothideomycetidae</taxon>
        <taxon>Dothideales</taxon>
        <taxon>Zalariaceae</taxon>
        <taxon>Zalaria</taxon>
    </lineage>
</organism>
<name>A0ACC3SFE5_9PEZI</name>
<comment type="caution">
    <text evidence="1">The sequence shown here is derived from an EMBL/GenBank/DDBJ whole genome shotgun (WGS) entry which is preliminary data.</text>
</comment>
<keyword evidence="2" id="KW-1185">Reference proteome</keyword>
<accession>A0ACC3SFE5</accession>
<evidence type="ECO:0000313" key="2">
    <source>
        <dbReference type="Proteomes" id="UP001320706"/>
    </source>
</evidence>
<reference evidence="1" key="1">
    <citation type="submission" date="2024-02" db="EMBL/GenBank/DDBJ databases">
        <title>Metagenome Assembled Genome of Zalaria obscura JY119.</title>
        <authorList>
            <person name="Vighnesh L."/>
            <person name="Jagadeeshwari U."/>
            <person name="Venkata Ramana C."/>
            <person name="Sasikala C."/>
        </authorList>
    </citation>
    <scope>NUCLEOTIDE SEQUENCE</scope>
    <source>
        <strain evidence="1">JY119</strain>
    </source>
</reference>